<dbReference type="InterPro" id="IPR007373">
    <property type="entry name" value="Thiamin_PyroPKinase_B1-bd"/>
</dbReference>
<dbReference type="GO" id="GO:0009229">
    <property type="term" value="P:thiamine diphosphate biosynthetic process"/>
    <property type="evidence" value="ECO:0007669"/>
    <property type="project" value="InterPro"/>
</dbReference>
<evidence type="ECO:0000313" key="7">
    <source>
        <dbReference type="EMBL" id="KOB63845.1"/>
    </source>
</evidence>
<keyword evidence="8" id="KW-1185">Reference proteome</keyword>
<feature type="domain" description="Thiamin pyrophosphokinase catalytic" evidence="5">
    <location>
        <begin position="61"/>
        <end position="119"/>
    </location>
</feature>
<gene>
    <name evidence="7" type="ORF">OBRU01_24701</name>
</gene>
<dbReference type="GO" id="GO:0016301">
    <property type="term" value="F:kinase activity"/>
    <property type="evidence" value="ECO:0007669"/>
    <property type="project" value="UniProtKB-KW"/>
</dbReference>
<dbReference type="GO" id="GO:0030975">
    <property type="term" value="F:thiamine binding"/>
    <property type="evidence" value="ECO:0007669"/>
    <property type="project" value="InterPro"/>
</dbReference>
<evidence type="ECO:0000259" key="5">
    <source>
        <dbReference type="Pfam" id="PF04263"/>
    </source>
</evidence>
<organism evidence="7 8">
    <name type="scientific">Operophtera brumata</name>
    <name type="common">Winter moth</name>
    <name type="synonym">Phalaena brumata</name>
    <dbReference type="NCBI Taxonomy" id="104452"/>
    <lineage>
        <taxon>Eukaryota</taxon>
        <taxon>Metazoa</taxon>
        <taxon>Ecdysozoa</taxon>
        <taxon>Arthropoda</taxon>
        <taxon>Hexapoda</taxon>
        <taxon>Insecta</taxon>
        <taxon>Pterygota</taxon>
        <taxon>Neoptera</taxon>
        <taxon>Endopterygota</taxon>
        <taxon>Lepidoptera</taxon>
        <taxon>Glossata</taxon>
        <taxon>Ditrysia</taxon>
        <taxon>Geometroidea</taxon>
        <taxon>Geometridae</taxon>
        <taxon>Larentiinae</taxon>
        <taxon>Operophtera</taxon>
    </lineage>
</organism>
<dbReference type="EMBL" id="JTDY01009250">
    <property type="protein sequence ID" value="KOB63845.1"/>
    <property type="molecule type" value="Genomic_DNA"/>
</dbReference>
<accession>A0A0L7KL51</accession>
<evidence type="ECO:0000256" key="2">
    <source>
        <dbReference type="ARBA" id="ARBA00022741"/>
    </source>
</evidence>
<dbReference type="InterPro" id="IPR006282">
    <property type="entry name" value="Thi_PPkinase"/>
</dbReference>
<name>A0A0L7KL51_OPEBR</name>
<keyword evidence="2" id="KW-0547">Nucleotide-binding</keyword>
<evidence type="ECO:0000259" key="6">
    <source>
        <dbReference type="Pfam" id="PF04265"/>
    </source>
</evidence>
<dbReference type="AlphaFoldDB" id="A0A0L7KL51"/>
<proteinExistence type="predicted"/>
<dbReference type="PANTHER" id="PTHR13622:SF8">
    <property type="entry name" value="THIAMIN PYROPHOSPHOKINASE 1"/>
    <property type="match status" value="1"/>
</dbReference>
<feature type="non-terminal residue" evidence="7">
    <location>
        <position position="209"/>
    </location>
</feature>
<dbReference type="GO" id="GO:0006772">
    <property type="term" value="P:thiamine metabolic process"/>
    <property type="evidence" value="ECO:0007669"/>
    <property type="project" value="InterPro"/>
</dbReference>
<evidence type="ECO:0000256" key="1">
    <source>
        <dbReference type="ARBA" id="ARBA00022679"/>
    </source>
</evidence>
<evidence type="ECO:0000256" key="4">
    <source>
        <dbReference type="ARBA" id="ARBA00022840"/>
    </source>
</evidence>
<dbReference type="InterPro" id="IPR036759">
    <property type="entry name" value="TPK_catalytic_sf"/>
</dbReference>
<dbReference type="InterPro" id="IPR036371">
    <property type="entry name" value="TPK_B1-bd_sf"/>
</dbReference>
<feature type="non-terminal residue" evidence="7">
    <location>
        <position position="1"/>
    </location>
</feature>
<dbReference type="Gene3D" id="3.40.50.10240">
    <property type="entry name" value="Thiamin pyrophosphokinase, catalytic domain"/>
    <property type="match status" value="3"/>
</dbReference>
<reference evidence="7 8" key="1">
    <citation type="journal article" date="2015" name="Genome Biol. Evol.">
        <title>The genome of winter moth (Operophtera brumata) provides a genomic perspective on sexual dimorphism and phenology.</title>
        <authorList>
            <person name="Derks M.F."/>
            <person name="Smit S."/>
            <person name="Salis L."/>
            <person name="Schijlen E."/>
            <person name="Bossers A."/>
            <person name="Mateman C."/>
            <person name="Pijl A.S."/>
            <person name="de Ridder D."/>
            <person name="Groenen M.A."/>
            <person name="Visser M.E."/>
            <person name="Megens H.J."/>
        </authorList>
    </citation>
    <scope>NUCLEOTIDE SEQUENCE [LARGE SCALE GENOMIC DNA]</scope>
    <source>
        <strain evidence="7">WM2013NL</strain>
        <tissue evidence="7">Head and thorax</tissue>
    </source>
</reference>
<keyword evidence="4" id="KW-0067">ATP-binding</keyword>
<dbReference type="PANTHER" id="PTHR13622">
    <property type="entry name" value="THIAMIN PYROPHOSPHOKINASE"/>
    <property type="match status" value="1"/>
</dbReference>
<dbReference type="SUPFAM" id="SSF63862">
    <property type="entry name" value="Thiamin pyrophosphokinase, substrate-binding domain"/>
    <property type="match status" value="1"/>
</dbReference>
<feature type="domain" description="Thiamin pyrophosphokinase catalytic" evidence="5">
    <location>
        <begin position="2"/>
        <end position="58"/>
    </location>
</feature>
<sequence length="209" mass="23496">SLRITVDGGTKQWDRYLGTLSPEEQQTLTTPDLITGDFDSITQEILEKYKKKGCKVIPLTTSLRITVDGGTKQWDRYLGTLSPEEQQTLTTPDLITGDFDSITQEILEKYKKKGCKVDHIVAISQSSGRLDHILGNIQTLYIDKEKRLTSPDTKLYMISDDAVSWLLDPGIHEIAVPEETRKYSRAWCSLVPIGETCDSVTTSGLKWNL</sequence>
<evidence type="ECO:0000313" key="8">
    <source>
        <dbReference type="Proteomes" id="UP000037510"/>
    </source>
</evidence>
<dbReference type="SUPFAM" id="SSF63999">
    <property type="entry name" value="Thiamin pyrophosphokinase, catalytic domain"/>
    <property type="match status" value="2"/>
</dbReference>
<evidence type="ECO:0000256" key="3">
    <source>
        <dbReference type="ARBA" id="ARBA00022777"/>
    </source>
</evidence>
<dbReference type="Pfam" id="PF04263">
    <property type="entry name" value="TPK_catalytic"/>
    <property type="match status" value="2"/>
</dbReference>
<dbReference type="InterPro" id="IPR007371">
    <property type="entry name" value="TPK_catalytic"/>
</dbReference>
<feature type="domain" description="Thiamin pyrophosphokinase thiamin-binding" evidence="6">
    <location>
        <begin position="172"/>
        <end position="209"/>
    </location>
</feature>
<dbReference type="Proteomes" id="UP000037510">
    <property type="component" value="Unassembled WGS sequence"/>
</dbReference>
<dbReference type="Pfam" id="PF04265">
    <property type="entry name" value="TPK_B1_binding"/>
    <property type="match status" value="1"/>
</dbReference>
<keyword evidence="1" id="KW-0808">Transferase</keyword>
<comment type="caution">
    <text evidence="7">The sequence shown here is derived from an EMBL/GenBank/DDBJ whole genome shotgun (WGS) entry which is preliminary data.</text>
</comment>
<dbReference type="GO" id="GO:0005524">
    <property type="term" value="F:ATP binding"/>
    <property type="evidence" value="ECO:0007669"/>
    <property type="project" value="UniProtKB-KW"/>
</dbReference>
<dbReference type="STRING" id="104452.A0A0L7KL51"/>
<keyword evidence="3 7" id="KW-0418">Kinase</keyword>
<protein>
    <submittedName>
        <fullName evidence="7">Putative thiamin pyrophosphokinase 1</fullName>
    </submittedName>
</protein>
<dbReference type="CDD" id="cd07995">
    <property type="entry name" value="TPK"/>
    <property type="match status" value="1"/>
</dbReference>
<dbReference type="GO" id="GO:0004788">
    <property type="term" value="F:thiamine diphosphokinase activity"/>
    <property type="evidence" value="ECO:0007669"/>
    <property type="project" value="InterPro"/>
</dbReference>